<evidence type="ECO:0000313" key="4">
    <source>
        <dbReference type="Proteomes" id="UP000215214"/>
    </source>
</evidence>
<evidence type="ECO:0000313" key="3">
    <source>
        <dbReference type="EMBL" id="SNR14523.1"/>
    </source>
</evidence>
<evidence type="ECO:0000256" key="2">
    <source>
        <dbReference type="SAM" id="SignalP"/>
    </source>
</evidence>
<dbReference type="EMBL" id="LT899436">
    <property type="protein sequence ID" value="SNR14523.1"/>
    <property type="molecule type" value="Genomic_DNA"/>
</dbReference>
<dbReference type="OrthoDB" id="1189238at2"/>
<keyword evidence="4" id="KW-1185">Reference proteome</keyword>
<dbReference type="RefSeq" id="WP_095069552.1">
    <property type="nucleotide sequence ID" value="NZ_LT899436.1"/>
</dbReference>
<feature type="compositionally biased region" description="Basic and acidic residues" evidence="1">
    <location>
        <begin position="131"/>
        <end position="150"/>
    </location>
</feature>
<gene>
    <name evidence="3" type="ORF">TJEJU_0751</name>
</gene>
<protein>
    <submittedName>
        <fullName evidence="3">Uncharacterized protein</fullName>
    </submittedName>
</protein>
<dbReference type="Proteomes" id="UP000215214">
    <property type="component" value="Chromosome TJEJU"/>
</dbReference>
<sequence length="234" mass="27930">MKTLKMSIVMFLSLTSLLVSAQNLGDKKERFDNKYAVVTGKQQLKKDIHQLEVFKKKIIAFEEAFIGHETKRVNLLKADILSDMKREIKQSERKINQNRVELKQSKIELRNSKRELKRTKRNALRRNTVQNRKELRDEKRDTKDDRRDLRDDKRDLETQIARTNRQKEIYKKIKAFNFSNIKASGKRKLMTNSKLLNDFAKTMEADITATKIELKEDFKEMNEDRIERRENLRS</sequence>
<dbReference type="AlphaFoldDB" id="A0A238U5P4"/>
<accession>A0A238U5P4</accession>
<feature type="chain" id="PRO_5012330842" evidence="2">
    <location>
        <begin position="22"/>
        <end position="234"/>
    </location>
</feature>
<feature type="signal peptide" evidence="2">
    <location>
        <begin position="1"/>
        <end position="21"/>
    </location>
</feature>
<keyword evidence="2" id="KW-0732">Signal</keyword>
<reference evidence="3 4" key="1">
    <citation type="submission" date="2017-07" db="EMBL/GenBank/DDBJ databases">
        <authorList>
            <person name="Sun Z.S."/>
            <person name="Albrecht U."/>
            <person name="Echele G."/>
            <person name="Lee C.C."/>
        </authorList>
    </citation>
    <scope>NUCLEOTIDE SEQUENCE [LARGE SCALE GENOMIC DNA]</scope>
    <source>
        <strain evidence="4">type strain: KCTC 22618</strain>
    </source>
</reference>
<dbReference type="KEGG" id="tje:TJEJU_0751"/>
<feature type="region of interest" description="Disordered" evidence="1">
    <location>
        <begin position="125"/>
        <end position="150"/>
    </location>
</feature>
<evidence type="ECO:0000256" key="1">
    <source>
        <dbReference type="SAM" id="MobiDB-lite"/>
    </source>
</evidence>
<proteinExistence type="predicted"/>
<name>A0A238U5P4_9FLAO</name>
<organism evidence="3 4">
    <name type="scientific">Tenacibaculum jejuense</name>
    <dbReference type="NCBI Taxonomy" id="584609"/>
    <lineage>
        <taxon>Bacteria</taxon>
        <taxon>Pseudomonadati</taxon>
        <taxon>Bacteroidota</taxon>
        <taxon>Flavobacteriia</taxon>
        <taxon>Flavobacteriales</taxon>
        <taxon>Flavobacteriaceae</taxon>
        <taxon>Tenacibaculum</taxon>
    </lineage>
</organism>